<keyword evidence="2" id="KW-1185">Reference proteome</keyword>
<proteinExistence type="predicted"/>
<gene>
    <name evidence="1" type="ORF">ARMGADRAFT_1011245</name>
</gene>
<dbReference type="EMBL" id="KZ293652">
    <property type="protein sequence ID" value="PBK95387.1"/>
    <property type="molecule type" value="Genomic_DNA"/>
</dbReference>
<accession>A0A2H3E236</accession>
<reference evidence="2" key="1">
    <citation type="journal article" date="2017" name="Nat. Ecol. Evol.">
        <title>Genome expansion and lineage-specific genetic innovations in the forest pathogenic fungi Armillaria.</title>
        <authorList>
            <person name="Sipos G."/>
            <person name="Prasanna A.N."/>
            <person name="Walter M.C."/>
            <person name="O'Connor E."/>
            <person name="Balint B."/>
            <person name="Krizsan K."/>
            <person name="Kiss B."/>
            <person name="Hess J."/>
            <person name="Varga T."/>
            <person name="Slot J."/>
            <person name="Riley R."/>
            <person name="Boka B."/>
            <person name="Rigling D."/>
            <person name="Barry K."/>
            <person name="Lee J."/>
            <person name="Mihaltcheva S."/>
            <person name="LaButti K."/>
            <person name="Lipzen A."/>
            <person name="Waldron R."/>
            <person name="Moloney N.M."/>
            <person name="Sperisen C."/>
            <person name="Kredics L."/>
            <person name="Vagvoelgyi C."/>
            <person name="Patrignani A."/>
            <person name="Fitzpatrick D."/>
            <person name="Nagy I."/>
            <person name="Doyle S."/>
            <person name="Anderson J.B."/>
            <person name="Grigoriev I.V."/>
            <person name="Gueldener U."/>
            <person name="Muensterkoetter M."/>
            <person name="Nagy L.G."/>
        </authorList>
    </citation>
    <scope>NUCLEOTIDE SEQUENCE [LARGE SCALE GENOMIC DNA]</scope>
    <source>
        <strain evidence="2">Ar21-2</strain>
    </source>
</reference>
<dbReference type="OrthoDB" id="2853563at2759"/>
<protein>
    <submittedName>
        <fullName evidence="1">Uncharacterized protein</fullName>
    </submittedName>
</protein>
<dbReference type="Proteomes" id="UP000217790">
    <property type="component" value="Unassembled WGS sequence"/>
</dbReference>
<organism evidence="1 2">
    <name type="scientific">Armillaria gallica</name>
    <name type="common">Bulbous honey fungus</name>
    <name type="synonym">Armillaria bulbosa</name>
    <dbReference type="NCBI Taxonomy" id="47427"/>
    <lineage>
        <taxon>Eukaryota</taxon>
        <taxon>Fungi</taxon>
        <taxon>Dikarya</taxon>
        <taxon>Basidiomycota</taxon>
        <taxon>Agaricomycotina</taxon>
        <taxon>Agaricomycetes</taxon>
        <taxon>Agaricomycetidae</taxon>
        <taxon>Agaricales</taxon>
        <taxon>Marasmiineae</taxon>
        <taxon>Physalacriaceae</taxon>
        <taxon>Armillaria</taxon>
    </lineage>
</organism>
<dbReference type="AlphaFoldDB" id="A0A2H3E236"/>
<sequence length="62" mass="7265">MVSSNNLVARMKRFVHPLNYVHRVRTALPTFWVIVWSWHIFPVYAVTESVTGTLRPILAQTR</sequence>
<evidence type="ECO:0000313" key="2">
    <source>
        <dbReference type="Proteomes" id="UP000217790"/>
    </source>
</evidence>
<name>A0A2H3E236_ARMGA</name>
<dbReference type="InParanoid" id="A0A2H3E236"/>
<evidence type="ECO:0000313" key="1">
    <source>
        <dbReference type="EMBL" id="PBK95387.1"/>
    </source>
</evidence>